<evidence type="ECO:0000256" key="2">
    <source>
        <dbReference type="ARBA" id="ARBA00022729"/>
    </source>
</evidence>
<keyword evidence="2 8" id="KW-0732">Signal</keyword>
<reference evidence="10" key="1">
    <citation type="submission" date="2021-03" db="EMBL/GenBank/DDBJ databases">
        <authorList>
            <person name="Tagirdzhanova G."/>
        </authorList>
    </citation>
    <scope>NUCLEOTIDE SEQUENCE</scope>
</reference>
<feature type="region of interest" description="Disordered" evidence="6">
    <location>
        <begin position="252"/>
        <end position="312"/>
    </location>
</feature>
<evidence type="ECO:0000256" key="4">
    <source>
        <dbReference type="ARBA" id="ARBA00023136"/>
    </source>
</evidence>
<dbReference type="InterPro" id="IPR036869">
    <property type="entry name" value="J_dom_sf"/>
</dbReference>
<protein>
    <recommendedName>
        <fullName evidence="9">J domain-containing protein</fullName>
    </recommendedName>
</protein>
<evidence type="ECO:0000256" key="7">
    <source>
        <dbReference type="SAM" id="Phobius"/>
    </source>
</evidence>
<evidence type="ECO:0000313" key="11">
    <source>
        <dbReference type="Proteomes" id="UP000664169"/>
    </source>
</evidence>
<feature type="region of interest" description="Disordered" evidence="6">
    <location>
        <begin position="378"/>
        <end position="424"/>
    </location>
</feature>
<name>A0A8H3FS84_9LECA</name>
<dbReference type="InterPro" id="IPR001623">
    <property type="entry name" value="DnaJ_domain"/>
</dbReference>
<comment type="caution">
    <text evidence="10">The sequence shown here is derived from an EMBL/GenBank/DDBJ whole genome shotgun (WGS) entry which is preliminary data.</text>
</comment>
<keyword evidence="4 7" id="KW-0472">Membrane</keyword>
<keyword evidence="1 7" id="KW-0812">Transmembrane</keyword>
<sequence>MKLCSAAILIAATAITSTVYAWDKDDHEIFRLRDELEKHEGPGVTFYEFLEVPRSAKQIDIDRAFRKRSKALHPDKARQSLIAARATAKPPKASSGAQQPSVHVNKPPTEKEIKAAEKIASERFTRLGLIAEILKDDRRRSYDHFLDNGFPKWRGTGYYYSRFRPGLTSTLLGLFVFSGGLLHYIVLVLGYKQQRDFVERYIRQARQAAWGNSSTTGIAASIPGLSDAALGNGATPEEDEAPLVEAINRRDRRAQEKEAKKNNKGKTLKPPGSRTSKGHRNSSNSGTATPLEGGGGGAGSGTSTPVPGARKRVEAENGKILVVDRAGNVFLEEEDEETEETSLLLLDPDEIQRPTFKQTFLYRLPVWVVGMARDRVNGGAKLEEEEEEEEEDTSLPEAAQEGALSVPSSTEPSTTRQRKRKSKK</sequence>
<comment type="subcellular location">
    <subcellularLocation>
        <location evidence="5">Endomembrane system</location>
        <topology evidence="5">Single-pass membrane protein</topology>
    </subcellularLocation>
</comment>
<dbReference type="CDD" id="cd06257">
    <property type="entry name" value="DnaJ"/>
    <property type="match status" value="1"/>
</dbReference>
<dbReference type="SUPFAM" id="SSF46565">
    <property type="entry name" value="Chaperone J-domain"/>
    <property type="match status" value="1"/>
</dbReference>
<evidence type="ECO:0000313" key="10">
    <source>
        <dbReference type="EMBL" id="CAF9929040.1"/>
    </source>
</evidence>
<dbReference type="EMBL" id="CAJPDQ010000031">
    <property type="protein sequence ID" value="CAF9929040.1"/>
    <property type="molecule type" value="Genomic_DNA"/>
</dbReference>
<keyword evidence="3 7" id="KW-1133">Transmembrane helix</keyword>
<dbReference type="SMART" id="SM00271">
    <property type="entry name" value="DnaJ"/>
    <property type="match status" value="1"/>
</dbReference>
<dbReference type="AlphaFoldDB" id="A0A8H3FS84"/>
<dbReference type="Proteomes" id="UP000664169">
    <property type="component" value="Unassembled WGS sequence"/>
</dbReference>
<dbReference type="PRINTS" id="PR00625">
    <property type="entry name" value="JDOMAIN"/>
</dbReference>
<dbReference type="OrthoDB" id="413400at2759"/>
<keyword evidence="11" id="KW-1185">Reference proteome</keyword>
<dbReference type="PANTHER" id="PTHR44653">
    <property type="entry name" value="DNAJ HOMOLOG SUBFAMILY C MEMBER 1"/>
    <property type="match status" value="1"/>
</dbReference>
<dbReference type="PANTHER" id="PTHR44653:SF2">
    <property type="entry name" value="DNAJ HOMOLOG SUBFAMILY C MEMBER 1"/>
    <property type="match status" value="1"/>
</dbReference>
<dbReference type="GO" id="GO:0012505">
    <property type="term" value="C:endomembrane system"/>
    <property type="evidence" value="ECO:0007669"/>
    <property type="project" value="UniProtKB-SubCell"/>
</dbReference>
<feature type="transmembrane region" description="Helical" evidence="7">
    <location>
        <begin position="171"/>
        <end position="191"/>
    </location>
</feature>
<feature type="chain" id="PRO_5034576348" description="J domain-containing protein" evidence="8">
    <location>
        <begin position="22"/>
        <end position="424"/>
    </location>
</feature>
<proteinExistence type="predicted"/>
<evidence type="ECO:0000256" key="6">
    <source>
        <dbReference type="SAM" id="MobiDB-lite"/>
    </source>
</evidence>
<organism evidence="10 11">
    <name type="scientific">Gomphillus americanus</name>
    <dbReference type="NCBI Taxonomy" id="1940652"/>
    <lineage>
        <taxon>Eukaryota</taxon>
        <taxon>Fungi</taxon>
        <taxon>Dikarya</taxon>
        <taxon>Ascomycota</taxon>
        <taxon>Pezizomycotina</taxon>
        <taxon>Lecanoromycetes</taxon>
        <taxon>OSLEUM clade</taxon>
        <taxon>Ostropomycetidae</taxon>
        <taxon>Ostropales</taxon>
        <taxon>Graphidaceae</taxon>
        <taxon>Gomphilloideae</taxon>
        <taxon>Gomphillus</taxon>
    </lineage>
</organism>
<evidence type="ECO:0000256" key="8">
    <source>
        <dbReference type="SAM" id="SignalP"/>
    </source>
</evidence>
<accession>A0A8H3FS84</accession>
<evidence type="ECO:0000256" key="3">
    <source>
        <dbReference type="ARBA" id="ARBA00022989"/>
    </source>
</evidence>
<dbReference type="PROSITE" id="PS50076">
    <property type="entry name" value="DNAJ_2"/>
    <property type="match status" value="1"/>
</dbReference>
<dbReference type="Pfam" id="PF00226">
    <property type="entry name" value="DnaJ"/>
    <property type="match status" value="1"/>
</dbReference>
<feature type="signal peptide" evidence="8">
    <location>
        <begin position="1"/>
        <end position="21"/>
    </location>
</feature>
<feature type="compositionally biased region" description="Acidic residues" evidence="6">
    <location>
        <begin position="383"/>
        <end position="394"/>
    </location>
</feature>
<feature type="region of interest" description="Disordered" evidence="6">
    <location>
        <begin position="84"/>
        <end position="110"/>
    </location>
</feature>
<evidence type="ECO:0000259" key="9">
    <source>
        <dbReference type="PROSITE" id="PS50076"/>
    </source>
</evidence>
<dbReference type="Gene3D" id="1.10.287.110">
    <property type="entry name" value="DnaJ domain"/>
    <property type="match status" value="1"/>
</dbReference>
<gene>
    <name evidence="10" type="ORF">GOMPHAMPRED_005298</name>
</gene>
<evidence type="ECO:0000256" key="5">
    <source>
        <dbReference type="ARBA" id="ARBA00037847"/>
    </source>
</evidence>
<feature type="domain" description="J" evidence="9">
    <location>
        <begin position="45"/>
        <end position="146"/>
    </location>
</feature>
<evidence type="ECO:0000256" key="1">
    <source>
        <dbReference type="ARBA" id="ARBA00022692"/>
    </source>
</evidence>
<feature type="compositionally biased region" description="Basic and acidic residues" evidence="6">
    <location>
        <begin position="252"/>
        <end position="261"/>
    </location>
</feature>
<dbReference type="InterPro" id="IPR052606">
    <property type="entry name" value="DnaJ_domain_protein"/>
</dbReference>